<dbReference type="AlphaFoldDB" id="W4LHR7"/>
<protein>
    <submittedName>
        <fullName evidence="1">Uncharacterized protein</fullName>
    </submittedName>
</protein>
<gene>
    <name evidence="1" type="ORF">ETSY2_44925</name>
</gene>
<sequence length="46" mass="5069">MLKEQLSIIAAKLLHSADALDMPVPVFHQVRAVPSEILDEIVSFPV</sequence>
<proteinExistence type="predicted"/>
<accession>W4LHR7</accession>
<evidence type="ECO:0000313" key="2">
    <source>
        <dbReference type="Proteomes" id="UP000019140"/>
    </source>
</evidence>
<keyword evidence="2" id="KW-1185">Reference proteome</keyword>
<dbReference type="Proteomes" id="UP000019140">
    <property type="component" value="Unassembled WGS sequence"/>
</dbReference>
<reference evidence="1 2" key="1">
    <citation type="journal article" date="2014" name="Nature">
        <title>An environmental bacterial taxon with a large and distinct metabolic repertoire.</title>
        <authorList>
            <person name="Wilson M.C."/>
            <person name="Mori T."/>
            <person name="Ruckert C."/>
            <person name="Uria A.R."/>
            <person name="Helf M.J."/>
            <person name="Takada K."/>
            <person name="Gernert C."/>
            <person name="Steffens U.A."/>
            <person name="Heycke N."/>
            <person name="Schmitt S."/>
            <person name="Rinke C."/>
            <person name="Helfrich E.J."/>
            <person name="Brachmann A.O."/>
            <person name="Gurgui C."/>
            <person name="Wakimoto T."/>
            <person name="Kracht M."/>
            <person name="Crusemann M."/>
            <person name="Hentschel U."/>
            <person name="Abe I."/>
            <person name="Matsunaga S."/>
            <person name="Kalinowski J."/>
            <person name="Takeyama H."/>
            <person name="Piel J."/>
        </authorList>
    </citation>
    <scope>NUCLEOTIDE SEQUENCE [LARGE SCALE GENOMIC DNA]</scope>
    <source>
        <strain evidence="2">TSY2</strain>
    </source>
</reference>
<dbReference type="HOGENOM" id="CLU_3181482_0_0_7"/>
<name>W4LHR7_9BACT</name>
<comment type="caution">
    <text evidence="1">The sequence shown here is derived from an EMBL/GenBank/DDBJ whole genome shotgun (WGS) entry which is preliminary data.</text>
</comment>
<evidence type="ECO:0000313" key="1">
    <source>
        <dbReference type="EMBL" id="ETW97260.1"/>
    </source>
</evidence>
<organism evidence="1 2">
    <name type="scientific">Candidatus Entotheonella gemina</name>
    <dbReference type="NCBI Taxonomy" id="1429439"/>
    <lineage>
        <taxon>Bacteria</taxon>
        <taxon>Pseudomonadati</taxon>
        <taxon>Nitrospinota/Tectimicrobiota group</taxon>
        <taxon>Candidatus Tectimicrobiota</taxon>
        <taxon>Candidatus Entotheonellia</taxon>
        <taxon>Candidatus Entotheonellales</taxon>
        <taxon>Candidatus Entotheonellaceae</taxon>
        <taxon>Candidatus Entotheonella</taxon>
    </lineage>
</organism>
<dbReference type="EMBL" id="AZHX01002081">
    <property type="protein sequence ID" value="ETW97260.1"/>
    <property type="molecule type" value="Genomic_DNA"/>
</dbReference>